<feature type="non-terminal residue" evidence="3">
    <location>
        <position position="1"/>
    </location>
</feature>
<feature type="compositionally biased region" description="Polar residues" evidence="1">
    <location>
        <begin position="145"/>
        <end position="161"/>
    </location>
</feature>
<keyword evidence="2" id="KW-0472">Membrane</keyword>
<reference evidence="3 4" key="1">
    <citation type="submission" date="2024-11" db="EMBL/GenBank/DDBJ databases">
        <title>Adaptive evolution of stress response genes in parasites aligns with host niche diversity.</title>
        <authorList>
            <person name="Hahn C."/>
            <person name="Resl P."/>
        </authorList>
    </citation>
    <scope>NUCLEOTIDE SEQUENCE [LARGE SCALE GENOMIC DNA]</scope>
    <source>
        <strain evidence="3">EGGRZ-B1_66</strain>
        <tissue evidence="3">Body</tissue>
    </source>
</reference>
<feature type="region of interest" description="Disordered" evidence="1">
    <location>
        <begin position="134"/>
        <end position="161"/>
    </location>
</feature>
<dbReference type="Proteomes" id="UP001626550">
    <property type="component" value="Unassembled WGS sequence"/>
</dbReference>
<dbReference type="EMBL" id="JBJKFK010001351">
    <property type="protein sequence ID" value="KAL3313322.1"/>
    <property type="molecule type" value="Genomic_DNA"/>
</dbReference>
<evidence type="ECO:0000256" key="1">
    <source>
        <dbReference type="SAM" id="MobiDB-lite"/>
    </source>
</evidence>
<evidence type="ECO:0000313" key="3">
    <source>
        <dbReference type="EMBL" id="KAL3313322.1"/>
    </source>
</evidence>
<name>A0ABD2Q104_9PLAT</name>
<protein>
    <recommendedName>
        <fullName evidence="5">G-protein coupled receptors family 1 profile domain-containing protein</fullName>
    </recommendedName>
</protein>
<feature type="transmembrane region" description="Helical" evidence="2">
    <location>
        <begin position="61"/>
        <end position="87"/>
    </location>
</feature>
<evidence type="ECO:0008006" key="5">
    <source>
        <dbReference type="Google" id="ProtNLM"/>
    </source>
</evidence>
<accession>A0ABD2Q104</accession>
<keyword evidence="2" id="KW-0812">Transmembrane</keyword>
<evidence type="ECO:0000256" key="2">
    <source>
        <dbReference type="SAM" id="Phobius"/>
    </source>
</evidence>
<keyword evidence="2" id="KW-1133">Transmembrane helix</keyword>
<feature type="transmembrane region" description="Helical" evidence="2">
    <location>
        <begin position="7"/>
        <end position="29"/>
    </location>
</feature>
<feature type="transmembrane region" description="Helical" evidence="2">
    <location>
        <begin position="99"/>
        <end position="122"/>
    </location>
</feature>
<comment type="caution">
    <text evidence="3">The sequence shown here is derived from an EMBL/GenBank/DDBJ whole genome shotgun (WGS) entry which is preliminary data.</text>
</comment>
<feature type="compositionally biased region" description="Basic and acidic residues" evidence="1">
    <location>
        <begin position="134"/>
        <end position="144"/>
    </location>
</feature>
<keyword evidence="4" id="KW-1185">Reference proteome</keyword>
<organism evidence="3 4">
    <name type="scientific">Cichlidogyrus casuarinus</name>
    <dbReference type="NCBI Taxonomy" id="1844966"/>
    <lineage>
        <taxon>Eukaryota</taxon>
        <taxon>Metazoa</taxon>
        <taxon>Spiralia</taxon>
        <taxon>Lophotrochozoa</taxon>
        <taxon>Platyhelminthes</taxon>
        <taxon>Monogenea</taxon>
        <taxon>Monopisthocotylea</taxon>
        <taxon>Dactylogyridea</taxon>
        <taxon>Ancyrocephalidae</taxon>
        <taxon>Cichlidogyrus</taxon>
    </lineage>
</organism>
<proteinExistence type="predicted"/>
<evidence type="ECO:0000313" key="4">
    <source>
        <dbReference type="Proteomes" id="UP001626550"/>
    </source>
</evidence>
<gene>
    <name evidence="3" type="ORF">Ciccas_008078</name>
</gene>
<sequence length="161" mass="18161">TKIEAKMLAWIGLGSVLPVFTIILGFVVIKHVFKRTTNFSVNENSQVNLEIRALRRRIVKVGWVCAVLLGVSIAVSVDSVYMVLLLFSSVRLKDLLHPAYRIGSSVINASWINPLLFTIFIPEFNPLCQRNRDRKTEKNEENRSETCSSVSKANKGFNHSN</sequence>
<dbReference type="AlphaFoldDB" id="A0ABD2Q104"/>